<dbReference type="RefSeq" id="XP_056039778.1">
    <property type="nucleotide sequence ID" value="XM_056183097.1"/>
</dbReference>
<proteinExistence type="inferred from homology"/>
<feature type="transmembrane region" description="Helical" evidence="8">
    <location>
        <begin position="232"/>
        <end position="251"/>
    </location>
</feature>
<comment type="similarity">
    <text evidence="2 6">Belongs to the MscS (TC 1.A.23) family.</text>
</comment>
<feature type="region of interest" description="Disordered" evidence="7">
    <location>
        <begin position="1"/>
        <end position="93"/>
    </location>
</feature>
<keyword evidence="11" id="KW-1185">Reference proteome</keyword>
<dbReference type="InterPro" id="IPR006685">
    <property type="entry name" value="MscS_channel_2nd"/>
</dbReference>
<dbReference type="GO" id="GO:0005509">
    <property type="term" value="F:calcium ion binding"/>
    <property type="evidence" value="ECO:0007669"/>
    <property type="project" value="InterPro"/>
</dbReference>
<dbReference type="SUPFAM" id="SSF47473">
    <property type="entry name" value="EF-hand"/>
    <property type="match status" value="1"/>
</dbReference>
<feature type="region of interest" description="Disordered" evidence="7">
    <location>
        <begin position="106"/>
        <end position="157"/>
    </location>
</feature>
<evidence type="ECO:0000256" key="4">
    <source>
        <dbReference type="ARBA" id="ARBA00022989"/>
    </source>
</evidence>
<dbReference type="Gene3D" id="2.30.30.60">
    <property type="match status" value="1"/>
</dbReference>
<dbReference type="PANTHER" id="PTHR31323">
    <property type="entry name" value="MECHANOSENSITIVE ION CHANNEL PROTEIN MSY2"/>
    <property type="match status" value="1"/>
</dbReference>
<feature type="compositionally biased region" description="Basic and acidic residues" evidence="7">
    <location>
        <begin position="907"/>
        <end position="919"/>
    </location>
</feature>
<dbReference type="PROSITE" id="PS50222">
    <property type="entry name" value="EF_HAND_2"/>
    <property type="match status" value="1"/>
</dbReference>
<feature type="transmembrane region" description="Helical" evidence="8">
    <location>
        <begin position="610"/>
        <end position="635"/>
    </location>
</feature>
<evidence type="ECO:0000313" key="11">
    <source>
        <dbReference type="Proteomes" id="UP001212411"/>
    </source>
</evidence>
<dbReference type="KEGG" id="som:SOMG_04310"/>
<organism evidence="10 11">
    <name type="scientific">Schizosaccharomyces osmophilus</name>
    <dbReference type="NCBI Taxonomy" id="2545709"/>
    <lineage>
        <taxon>Eukaryota</taxon>
        <taxon>Fungi</taxon>
        <taxon>Dikarya</taxon>
        <taxon>Ascomycota</taxon>
        <taxon>Taphrinomycotina</taxon>
        <taxon>Schizosaccharomycetes</taxon>
        <taxon>Schizosaccharomycetales</taxon>
        <taxon>Schizosaccharomycetaceae</taxon>
        <taxon>Schizosaccharomyces</taxon>
    </lineage>
</organism>
<evidence type="ECO:0000256" key="1">
    <source>
        <dbReference type="ARBA" id="ARBA00004127"/>
    </source>
</evidence>
<name>A0AAE9WGS1_9SCHI</name>
<feature type="region of interest" description="Disordered" evidence="7">
    <location>
        <begin position="896"/>
        <end position="992"/>
    </location>
</feature>
<feature type="region of interest" description="Disordered" evidence="7">
    <location>
        <begin position="816"/>
        <end position="866"/>
    </location>
</feature>
<feature type="compositionally biased region" description="Basic and acidic residues" evidence="7">
    <location>
        <begin position="856"/>
        <end position="866"/>
    </location>
</feature>
<reference evidence="10 11" key="1">
    <citation type="journal article" date="2023" name="G3 (Bethesda)">
        <title>A high-quality reference genome for the fission yeast Schizosaccharomyces osmophilus.</title>
        <authorList>
            <person name="Jia G.S."/>
            <person name="Zhang W.C."/>
            <person name="Liang Y."/>
            <person name="Liu X.H."/>
            <person name="Rhind N."/>
            <person name="Pidoux A."/>
            <person name="Brysch-Herzberg M."/>
            <person name="Du L.L."/>
        </authorList>
    </citation>
    <scope>NUCLEOTIDE SEQUENCE [LARGE SCALE GENOMIC DNA]</scope>
    <source>
        <strain evidence="10 11">CBS 15793</strain>
    </source>
</reference>
<feature type="compositionally biased region" description="Polar residues" evidence="7">
    <location>
        <begin position="1"/>
        <end position="11"/>
    </location>
</feature>
<dbReference type="SUPFAM" id="SSF50182">
    <property type="entry name" value="Sm-like ribonucleoproteins"/>
    <property type="match status" value="1"/>
</dbReference>
<feature type="compositionally biased region" description="Basic and acidic residues" evidence="7">
    <location>
        <begin position="50"/>
        <end position="66"/>
    </location>
</feature>
<feature type="compositionally biased region" description="Acidic residues" evidence="7">
    <location>
        <begin position="920"/>
        <end position="933"/>
    </location>
</feature>
<keyword evidence="6" id="KW-0256">Endoplasmic reticulum</keyword>
<dbReference type="Proteomes" id="UP001212411">
    <property type="component" value="Chromosome 3"/>
</dbReference>
<feature type="compositionally biased region" description="Polar residues" evidence="7">
    <location>
        <begin position="28"/>
        <end position="43"/>
    </location>
</feature>
<feature type="compositionally biased region" description="Polar residues" evidence="7">
    <location>
        <begin position="981"/>
        <end position="992"/>
    </location>
</feature>
<feature type="compositionally biased region" description="Basic and acidic residues" evidence="7">
    <location>
        <begin position="14"/>
        <end position="23"/>
    </location>
</feature>
<keyword evidence="3 8" id="KW-0812">Transmembrane</keyword>
<dbReference type="GO" id="GO:0005789">
    <property type="term" value="C:endoplasmic reticulum membrane"/>
    <property type="evidence" value="ECO:0007669"/>
    <property type="project" value="UniProtKB-SubCell"/>
</dbReference>
<feature type="transmembrane region" description="Helical" evidence="8">
    <location>
        <begin position="577"/>
        <end position="598"/>
    </location>
</feature>
<dbReference type="GO" id="GO:0005262">
    <property type="term" value="F:calcium channel activity"/>
    <property type="evidence" value="ECO:0007669"/>
    <property type="project" value="TreeGrafter"/>
</dbReference>
<dbReference type="InterPro" id="IPR011992">
    <property type="entry name" value="EF-hand-dom_pair"/>
</dbReference>
<comment type="subcellular location">
    <subcellularLocation>
        <location evidence="1">Endomembrane system</location>
        <topology evidence="1">Multi-pass membrane protein</topology>
    </subcellularLocation>
    <subcellularLocation>
        <location evidence="6">Endoplasmic reticulum membrane</location>
    </subcellularLocation>
</comment>
<evidence type="ECO:0000256" key="5">
    <source>
        <dbReference type="ARBA" id="ARBA00023136"/>
    </source>
</evidence>
<dbReference type="Pfam" id="PF00924">
    <property type="entry name" value="MS_channel_2nd"/>
    <property type="match status" value="1"/>
</dbReference>
<feature type="transmembrane region" description="Helical" evidence="8">
    <location>
        <begin position="289"/>
        <end position="308"/>
    </location>
</feature>
<protein>
    <recommendedName>
        <fullName evidence="6">Mechanosensitive ion channel protein</fullName>
    </recommendedName>
</protein>
<dbReference type="AlphaFoldDB" id="A0AAE9WGS1"/>
<dbReference type="InterPro" id="IPR023408">
    <property type="entry name" value="MscS_beta-dom_sf"/>
</dbReference>
<sequence>MSAPTNNQEVPTQGHHEPHHSDELSLPEYTNQDPNPQYIPEQQTIEEDAPNQHEFESELERLHSNETQRSNSGHNGRPVSTAYSTASTASHMSVEDQDQILNAEMSVHSQSLRRRGTNRSIRSSMRRSKRSASRKSNKSSKHDNIEEEKFPNHDDEHQLDNFGLVEFSTESAIRAPDNPIHIFGRMFQVIQRQSFFIRSMIYILPFAVLLLIPIFIGRFYHLKTNDGYNNQIRWIHIGGVQLMWMAIWWEIIWLSLWAGRFAAKLLPFIFAFIVSFVSNNVTKWKCMAIALEFPLTLFLWMMACYVSFLPIMTRHHVGDGGVLDVQMTAQGKRTQLQWEKSANNVLISLFICSIMNLVEKFLMQLIAMSLHKRQYESRILFNKFAINELAHLYDYARTRSFDFNDAIQRAKKTGLFNFAEKDRGGKTVNTAARVAQNALNQTTYRAMGAFNFAHDMINKVAGEISNREIQGSTSPRNVVQHLLRTTRGCQSLARCLFQALVRPGNIDIVYDDFVPVYRNEFDEVDQEKLNACYNIFDRDLNGDITCEEIELAIVEIGKERKIISASLRDLNVSIGKLDAICMFFVALITLFIFLYLIARNFSGVLTSAGTWLLGLSWLFSSSAVELLNSIIFVFVKHPYDVGDRISVLINGVVTPAMVKEIAIMSTEFRLLTGEIVQAPNNLLNTLWITNMRRSDGISDPITVSLKFGTTLQQIEALRVKLIDFLKEEKRDYKPDLLTEVTDFPNLYSMSLLVVFFHKYNFQDEILRMRRRNMFMCALMTYLQELDIVSPINNAPGKTKESPMFINVGNGAAAFGSNPFDKTNGNRPSEGPHGILRNTSVRQPVPEESSSSTDVADMERQPSKKRVDFSLGTSHIVSAMDDITDIGSSDLNRERLPDVVIESAGTDAMRRETELRRQQQEEAEEEEEGEENKEENDGSERSSRRSGRFSLSSRRNRNSGRASANTSPGLRNVAVDDMRTSLIGQSTTRSAHL</sequence>
<evidence type="ECO:0000256" key="6">
    <source>
        <dbReference type="PIRNR" id="PIRNR017209"/>
    </source>
</evidence>
<feature type="domain" description="EF-hand" evidence="9">
    <location>
        <begin position="524"/>
        <end position="559"/>
    </location>
</feature>
<dbReference type="PIRSF" id="PIRSF017209">
    <property type="entry name" value="Memb_At2g17000_prd"/>
    <property type="match status" value="1"/>
</dbReference>
<dbReference type="GeneID" id="80877786"/>
<evidence type="ECO:0000313" key="10">
    <source>
        <dbReference type="EMBL" id="WBW75535.1"/>
    </source>
</evidence>
<dbReference type="InterPro" id="IPR002048">
    <property type="entry name" value="EF_hand_dom"/>
</dbReference>
<dbReference type="PANTHER" id="PTHR31323:SF15">
    <property type="entry name" value="MECHANOSENSITIVE ION CHANNEL PROTEIN MSY1"/>
    <property type="match status" value="1"/>
</dbReference>
<feature type="compositionally biased region" description="Polar residues" evidence="7">
    <location>
        <begin position="836"/>
        <end position="853"/>
    </location>
</feature>
<evidence type="ECO:0000256" key="8">
    <source>
        <dbReference type="SAM" id="Phobius"/>
    </source>
</evidence>
<keyword evidence="4 8" id="KW-1133">Transmembrane helix</keyword>
<evidence type="ECO:0000256" key="3">
    <source>
        <dbReference type="ARBA" id="ARBA00022692"/>
    </source>
</evidence>
<evidence type="ECO:0000256" key="2">
    <source>
        <dbReference type="ARBA" id="ARBA00008017"/>
    </source>
</evidence>
<feature type="compositionally biased region" description="Low complexity" evidence="7">
    <location>
        <begin position="80"/>
        <end position="90"/>
    </location>
</feature>
<dbReference type="Pfam" id="PF25886">
    <property type="entry name" value="Msy1"/>
    <property type="match status" value="1"/>
</dbReference>
<keyword evidence="5 6" id="KW-0472">Membrane</keyword>
<accession>A0AAE9WGS1</accession>
<dbReference type="EMBL" id="CP115613">
    <property type="protein sequence ID" value="WBW75535.1"/>
    <property type="molecule type" value="Genomic_DNA"/>
</dbReference>
<evidence type="ECO:0000259" key="9">
    <source>
        <dbReference type="PROSITE" id="PS50222"/>
    </source>
</evidence>
<feature type="compositionally biased region" description="Basic residues" evidence="7">
    <location>
        <begin position="124"/>
        <end position="139"/>
    </location>
</feature>
<feature type="compositionally biased region" description="Basic and acidic residues" evidence="7">
    <location>
        <begin position="140"/>
        <end position="157"/>
    </location>
</feature>
<evidence type="ECO:0000256" key="7">
    <source>
        <dbReference type="SAM" id="MobiDB-lite"/>
    </source>
</evidence>
<feature type="transmembrane region" description="Helical" evidence="8">
    <location>
        <begin position="200"/>
        <end position="220"/>
    </location>
</feature>
<dbReference type="InterPro" id="IPR010920">
    <property type="entry name" value="LSM_dom_sf"/>
</dbReference>
<feature type="transmembrane region" description="Helical" evidence="8">
    <location>
        <begin position="257"/>
        <end position="277"/>
    </location>
</feature>
<dbReference type="InterPro" id="IPR016688">
    <property type="entry name" value="MscS-like_plants/fungi"/>
</dbReference>
<dbReference type="GO" id="GO:0006874">
    <property type="term" value="P:intracellular calcium ion homeostasis"/>
    <property type="evidence" value="ECO:0007669"/>
    <property type="project" value="TreeGrafter"/>
</dbReference>
<gene>
    <name evidence="10" type="primary">msy1</name>
    <name evidence="10" type="ORF">SOMG_04310</name>
</gene>
<dbReference type="InterPro" id="IPR058650">
    <property type="entry name" value="Msy1/2-like"/>
</dbReference>